<dbReference type="InterPro" id="IPR006103">
    <property type="entry name" value="Glyco_hydro_2_cat"/>
</dbReference>
<keyword evidence="5" id="KW-1185">Reference proteome</keyword>
<reference evidence="4" key="1">
    <citation type="submission" date="2021-02" db="EMBL/GenBank/DDBJ databases">
        <authorList>
            <person name="Dougan E. K."/>
            <person name="Rhodes N."/>
            <person name="Thang M."/>
            <person name="Chan C."/>
        </authorList>
    </citation>
    <scope>NUCLEOTIDE SEQUENCE</scope>
</reference>
<keyword evidence="2" id="KW-0472">Membrane</keyword>
<dbReference type="GO" id="GO:0004553">
    <property type="term" value="F:hydrolase activity, hydrolyzing O-glycosyl compounds"/>
    <property type="evidence" value="ECO:0007669"/>
    <property type="project" value="InterPro"/>
</dbReference>
<dbReference type="InterPro" id="IPR017853">
    <property type="entry name" value="GH"/>
</dbReference>
<dbReference type="InterPro" id="IPR051913">
    <property type="entry name" value="GH2_Domain-Containing"/>
</dbReference>
<feature type="transmembrane region" description="Helical" evidence="2">
    <location>
        <begin position="36"/>
        <end position="53"/>
    </location>
</feature>
<comment type="caution">
    <text evidence="4">The sequence shown here is derived from an EMBL/GenBank/DDBJ whole genome shotgun (WGS) entry which is preliminary data.</text>
</comment>
<dbReference type="PANTHER" id="PTHR42732:SF1">
    <property type="entry name" value="BETA-MANNOSIDASE"/>
    <property type="match status" value="1"/>
</dbReference>
<evidence type="ECO:0000256" key="2">
    <source>
        <dbReference type="SAM" id="Phobius"/>
    </source>
</evidence>
<proteinExistence type="predicted"/>
<organism evidence="4 5">
    <name type="scientific">Polarella glacialis</name>
    <name type="common">Dinoflagellate</name>
    <dbReference type="NCBI Taxonomy" id="89957"/>
    <lineage>
        <taxon>Eukaryota</taxon>
        <taxon>Sar</taxon>
        <taxon>Alveolata</taxon>
        <taxon>Dinophyceae</taxon>
        <taxon>Suessiales</taxon>
        <taxon>Suessiaceae</taxon>
        <taxon>Polarella</taxon>
    </lineage>
</organism>
<dbReference type="PANTHER" id="PTHR42732">
    <property type="entry name" value="BETA-GALACTOSIDASE"/>
    <property type="match status" value="1"/>
</dbReference>
<dbReference type="GO" id="GO:0005975">
    <property type="term" value="P:carbohydrate metabolic process"/>
    <property type="evidence" value="ECO:0007669"/>
    <property type="project" value="InterPro"/>
</dbReference>
<dbReference type="AlphaFoldDB" id="A0A813EU40"/>
<feature type="region of interest" description="Disordered" evidence="1">
    <location>
        <begin position="397"/>
        <end position="424"/>
    </location>
</feature>
<evidence type="ECO:0000259" key="3">
    <source>
        <dbReference type="Pfam" id="PF02836"/>
    </source>
</evidence>
<dbReference type="EMBL" id="CAJNNV010012990">
    <property type="protein sequence ID" value="CAE8601279.1"/>
    <property type="molecule type" value="Genomic_DNA"/>
</dbReference>
<name>A0A813EU40_POLGL</name>
<evidence type="ECO:0000313" key="4">
    <source>
        <dbReference type="EMBL" id="CAE8601279.1"/>
    </source>
</evidence>
<evidence type="ECO:0000313" key="5">
    <source>
        <dbReference type="Proteomes" id="UP000654075"/>
    </source>
</evidence>
<keyword evidence="2" id="KW-1133">Transmembrane helix</keyword>
<dbReference type="Pfam" id="PF02836">
    <property type="entry name" value="Glyco_hydro_2_C"/>
    <property type="match status" value="1"/>
</dbReference>
<evidence type="ECO:0000256" key="1">
    <source>
        <dbReference type="SAM" id="MobiDB-lite"/>
    </source>
</evidence>
<keyword evidence="2" id="KW-0812">Transmembrane</keyword>
<dbReference type="SUPFAM" id="SSF51445">
    <property type="entry name" value="(Trans)glycosidases"/>
    <property type="match status" value="1"/>
</dbReference>
<dbReference type="Proteomes" id="UP000654075">
    <property type="component" value="Unassembled WGS sequence"/>
</dbReference>
<protein>
    <recommendedName>
        <fullName evidence="3">Glycoside hydrolase family 2 catalytic domain-containing protein</fullName>
    </recommendedName>
</protein>
<dbReference type="OrthoDB" id="421038at2759"/>
<sequence length="424" mass="46925">SWLEHPFANPVGRIPRLFLWQVEHGTKVQKMLRRSLVWLAVLSVAAWALPAVIRPGDRRIYVDGKPLHMKGINWNPVDLGLTHPAGIRFLQNVEKDARLMAEAGINMIRTYEVINDTAVLDVLWKNGIQVLNTIYANGASPLNSLGHQVDSVKHHPAILMWVVGNEWNYNKCYCENQGMSLGDCATKLEQAAQLIKEHDSAHPVASVYGEVPPQDVINRLSSVDVWGINYYDELSFGTLFQRWAERSSKPMFIGEYGADAYDATQDAVNEDAQAHATKILTQQIMENSAVWDSGVCSGGLIFEFADEWWKDQTGSLNVQDIGGIAPGGGPHPDRTFNEEWWGLLTLDRKPRKAYFAYAALAIPQPQLALKLMSVGGNATEGLYRSCTAGGCTLVPRKREDSKGCSQGGQGEELLKKGSKAVAQR</sequence>
<gene>
    <name evidence="4" type="ORF">PGLA1383_LOCUS19574</name>
</gene>
<feature type="domain" description="Glycoside hydrolase family 2 catalytic" evidence="3">
    <location>
        <begin position="147"/>
        <end position="262"/>
    </location>
</feature>
<feature type="non-terminal residue" evidence="4">
    <location>
        <position position="424"/>
    </location>
</feature>
<accession>A0A813EU40</accession>
<dbReference type="Gene3D" id="3.20.20.80">
    <property type="entry name" value="Glycosidases"/>
    <property type="match status" value="1"/>
</dbReference>